<feature type="transmembrane region" description="Helical" evidence="2">
    <location>
        <begin position="228"/>
        <end position="247"/>
    </location>
</feature>
<accession>A0A9P8TKJ4</accession>
<evidence type="ECO:0000313" key="4">
    <source>
        <dbReference type="Proteomes" id="UP000774326"/>
    </source>
</evidence>
<evidence type="ECO:0000256" key="2">
    <source>
        <dbReference type="SAM" id="Phobius"/>
    </source>
</evidence>
<sequence>MTSRIDTSFNSTASAAAATANAAAGQRSLGRRNGLRLCTAQAKVSKFEATPFKGAGSNKHKPMGSFGEEFPSTVKRSGTILKRYPGYNPYSTTLKDTGAIVGAIEPESATTDRTATYHYKQIYDEKFRFQTLSTGEIQELEDAADYIMMGEDNKQDYRPLKRSQTIQLKIPLNGISKARSSFRLYVEDAVRYLGSFSMADINFCFDLASHGGIVFFSVFGVDVLHNDKTLFCVLIPLVLAGFLKLLVNHQKMNRKLLKEYHSTGEQSTTTAEIRYYSVSNKYKFAFQLHFFVSLFRSVSIFKSQFANRDSKLDNLAILGLGALLVGCLIDLFQQTIPNLVSSQNQEVKCDQRLQMEHETASGSDENSDVNDSWAHEENDSNDSSATLTEDVEYNDDVGLKMKQGFQASVW</sequence>
<name>A0A9P8TKJ4_WICPI</name>
<dbReference type="AlphaFoldDB" id="A0A9P8TKJ4"/>
<dbReference type="Proteomes" id="UP000774326">
    <property type="component" value="Unassembled WGS sequence"/>
</dbReference>
<reference evidence="3" key="2">
    <citation type="submission" date="2021-01" db="EMBL/GenBank/DDBJ databases">
        <authorList>
            <person name="Schikora-Tamarit M.A."/>
        </authorList>
    </citation>
    <scope>NUCLEOTIDE SEQUENCE</scope>
    <source>
        <strain evidence="3">CBS2887</strain>
    </source>
</reference>
<organism evidence="3 4">
    <name type="scientific">Wickerhamomyces pijperi</name>
    <name type="common">Yeast</name>
    <name type="synonym">Pichia pijperi</name>
    <dbReference type="NCBI Taxonomy" id="599730"/>
    <lineage>
        <taxon>Eukaryota</taxon>
        <taxon>Fungi</taxon>
        <taxon>Dikarya</taxon>
        <taxon>Ascomycota</taxon>
        <taxon>Saccharomycotina</taxon>
        <taxon>Saccharomycetes</taxon>
        <taxon>Phaffomycetales</taxon>
        <taxon>Wickerhamomycetaceae</taxon>
        <taxon>Wickerhamomyces</taxon>
    </lineage>
</organism>
<reference evidence="3" key="1">
    <citation type="journal article" date="2021" name="Open Biol.">
        <title>Shared evolutionary footprints suggest mitochondrial oxidative damage underlies multiple complex I losses in fungi.</title>
        <authorList>
            <person name="Schikora-Tamarit M.A."/>
            <person name="Marcet-Houben M."/>
            <person name="Nosek J."/>
            <person name="Gabaldon T."/>
        </authorList>
    </citation>
    <scope>NUCLEOTIDE SEQUENCE</scope>
    <source>
        <strain evidence="3">CBS2887</strain>
    </source>
</reference>
<keyword evidence="2" id="KW-0812">Transmembrane</keyword>
<dbReference type="EMBL" id="JAEUBG010004298">
    <property type="protein sequence ID" value="KAH3681711.1"/>
    <property type="molecule type" value="Genomic_DNA"/>
</dbReference>
<evidence type="ECO:0000313" key="3">
    <source>
        <dbReference type="EMBL" id="KAH3681711.1"/>
    </source>
</evidence>
<evidence type="ECO:0000256" key="1">
    <source>
        <dbReference type="SAM" id="MobiDB-lite"/>
    </source>
</evidence>
<proteinExistence type="predicted"/>
<feature type="transmembrane region" description="Helical" evidence="2">
    <location>
        <begin position="201"/>
        <end position="222"/>
    </location>
</feature>
<gene>
    <name evidence="3" type="ORF">WICPIJ_007313</name>
</gene>
<keyword evidence="2" id="KW-1133">Transmembrane helix</keyword>
<comment type="caution">
    <text evidence="3">The sequence shown here is derived from an EMBL/GenBank/DDBJ whole genome shotgun (WGS) entry which is preliminary data.</text>
</comment>
<keyword evidence="2" id="KW-0472">Membrane</keyword>
<keyword evidence="4" id="KW-1185">Reference proteome</keyword>
<feature type="region of interest" description="Disordered" evidence="1">
    <location>
        <begin position="357"/>
        <end position="388"/>
    </location>
</feature>
<protein>
    <submittedName>
        <fullName evidence="3">Uncharacterized protein</fullName>
    </submittedName>
</protein>